<name>A0A8X7Z2T6_POPTO</name>
<organism evidence="1 2">
    <name type="scientific">Populus tomentosa</name>
    <name type="common">Chinese white poplar</name>
    <dbReference type="NCBI Taxonomy" id="118781"/>
    <lineage>
        <taxon>Eukaryota</taxon>
        <taxon>Viridiplantae</taxon>
        <taxon>Streptophyta</taxon>
        <taxon>Embryophyta</taxon>
        <taxon>Tracheophyta</taxon>
        <taxon>Spermatophyta</taxon>
        <taxon>Magnoliopsida</taxon>
        <taxon>eudicotyledons</taxon>
        <taxon>Gunneridae</taxon>
        <taxon>Pentapetalae</taxon>
        <taxon>rosids</taxon>
        <taxon>fabids</taxon>
        <taxon>Malpighiales</taxon>
        <taxon>Salicaceae</taxon>
        <taxon>Saliceae</taxon>
        <taxon>Populus</taxon>
    </lineage>
</organism>
<sequence>MVSLPYFVVFCSKFQACHKGTVASKKKKNPQLYSTISKMHIDFRIPFCLQGFAEKLIFRLQTCNECFEVIMRS</sequence>
<accession>A0A8X7Z2T6</accession>
<reference evidence="1" key="1">
    <citation type="journal article" date="2020" name="bioRxiv">
        <title>Hybrid origin of Populus tomentosa Carr. identified through genome sequencing and phylogenomic analysis.</title>
        <authorList>
            <person name="An X."/>
            <person name="Gao K."/>
            <person name="Chen Z."/>
            <person name="Li J."/>
            <person name="Yang X."/>
            <person name="Yang X."/>
            <person name="Zhou J."/>
            <person name="Guo T."/>
            <person name="Zhao T."/>
            <person name="Huang S."/>
            <person name="Miao D."/>
            <person name="Khan W.U."/>
            <person name="Rao P."/>
            <person name="Ye M."/>
            <person name="Lei B."/>
            <person name="Liao W."/>
            <person name="Wang J."/>
            <person name="Ji L."/>
            <person name="Li Y."/>
            <person name="Guo B."/>
            <person name="Mustafa N.S."/>
            <person name="Li S."/>
            <person name="Yun Q."/>
            <person name="Keller S.R."/>
            <person name="Mao J."/>
            <person name="Zhang R."/>
            <person name="Strauss S.H."/>
        </authorList>
    </citation>
    <scope>NUCLEOTIDE SEQUENCE</scope>
    <source>
        <strain evidence="1">GM15</strain>
        <tissue evidence="1">Leaf</tissue>
    </source>
</reference>
<gene>
    <name evidence="1" type="ORF">POTOM_035530</name>
</gene>
<evidence type="ECO:0000313" key="1">
    <source>
        <dbReference type="EMBL" id="KAG6759063.1"/>
    </source>
</evidence>
<dbReference type="Proteomes" id="UP000886885">
    <property type="component" value="Chromosome 10A"/>
</dbReference>
<comment type="caution">
    <text evidence="1">The sequence shown here is derived from an EMBL/GenBank/DDBJ whole genome shotgun (WGS) entry which is preliminary data.</text>
</comment>
<proteinExistence type="predicted"/>
<dbReference type="AlphaFoldDB" id="A0A8X7Z2T6"/>
<dbReference type="EMBL" id="JAAWWB010000019">
    <property type="protein sequence ID" value="KAG6759063.1"/>
    <property type="molecule type" value="Genomic_DNA"/>
</dbReference>
<evidence type="ECO:0000313" key="2">
    <source>
        <dbReference type="Proteomes" id="UP000886885"/>
    </source>
</evidence>
<protein>
    <submittedName>
        <fullName evidence="1">Uncharacterized protein</fullName>
    </submittedName>
</protein>
<keyword evidence="2" id="KW-1185">Reference proteome</keyword>